<accession>A0A644SKY3</accession>
<dbReference type="InterPro" id="IPR002890">
    <property type="entry name" value="MG2"/>
</dbReference>
<dbReference type="Gene3D" id="2.60.40.1930">
    <property type="match status" value="1"/>
</dbReference>
<evidence type="ECO:0000313" key="2">
    <source>
        <dbReference type="EMBL" id="MPL55299.1"/>
    </source>
</evidence>
<gene>
    <name evidence="2" type="ORF">SDC9_00770</name>
</gene>
<dbReference type="EMBL" id="VSSQ01000001">
    <property type="protein sequence ID" value="MPL55299.1"/>
    <property type="molecule type" value="Genomic_DNA"/>
</dbReference>
<organism evidence="2">
    <name type="scientific">bioreactor metagenome</name>
    <dbReference type="NCBI Taxonomy" id="1076179"/>
    <lineage>
        <taxon>unclassified sequences</taxon>
        <taxon>metagenomes</taxon>
        <taxon>ecological metagenomes</taxon>
    </lineage>
</organism>
<dbReference type="InterPro" id="IPR008930">
    <property type="entry name" value="Terpenoid_cyclase/PrenylTrfase"/>
</dbReference>
<dbReference type="GO" id="GO:0004866">
    <property type="term" value="F:endopeptidase inhibitor activity"/>
    <property type="evidence" value="ECO:0007669"/>
    <property type="project" value="InterPro"/>
</dbReference>
<dbReference type="SUPFAM" id="SSF48239">
    <property type="entry name" value="Terpenoid cyclases/Protein prenyltransferases"/>
    <property type="match status" value="1"/>
</dbReference>
<dbReference type="SMART" id="SM01360">
    <property type="entry name" value="A2M"/>
    <property type="match status" value="1"/>
</dbReference>
<reference evidence="2" key="1">
    <citation type="submission" date="2019-08" db="EMBL/GenBank/DDBJ databases">
        <authorList>
            <person name="Kucharzyk K."/>
            <person name="Murdoch R.W."/>
            <person name="Higgins S."/>
            <person name="Loffler F."/>
        </authorList>
    </citation>
    <scope>NUCLEOTIDE SEQUENCE</scope>
</reference>
<dbReference type="InterPro" id="IPR041246">
    <property type="entry name" value="Bact_MG10"/>
</dbReference>
<evidence type="ECO:0000259" key="1">
    <source>
        <dbReference type="SMART" id="SM01360"/>
    </source>
</evidence>
<proteinExistence type="predicted"/>
<feature type="domain" description="Alpha-2-macroglobulin" evidence="1">
    <location>
        <begin position="1202"/>
        <end position="1292"/>
    </location>
</feature>
<dbReference type="InterPro" id="IPR051802">
    <property type="entry name" value="YfhM-like"/>
</dbReference>
<dbReference type="Pfam" id="PF17973">
    <property type="entry name" value="bMG10"/>
    <property type="match status" value="1"/>
</dbReference>
<dbReference type="Pfam" id="PF01835">
    <property type="entry name" value="MG2"/>
    <property type="match status" value="1"/>
</dbReference>
<dbReference type="Gene3D" id="1.50.10.20">
    <property type="match status" value="1"/>
</dbReference>
<dbReference type="Pfam" id="PF00207">
    <property type="entry name" value="A2M"/>
    <property type="match status" value="1"/>
</dbReference>
<protein>
    <recommendedName>
        <fullName evidence="1">Alpha-2-macroglobulin domain-containing protein</fullName>
    </recommendedName>
</protein>
<name>A0A644SKY3_9ZZZZ</name>
<dbReference type="PANTHER" id="PTHR40094:SF1">
    <property type="entry name" value="UBIQUITIN DOMAIN-CONTAINING PROTEIN"/>
    <property type="match status" value="1"/>
</dbReference>
<dbReference type="InterPro" id="IPR001599">
    <property type="entry name" value="Macroglobln_a2"/>
</dbReference>
<dbReference type="PANTHER" id="PTHR40094">
    <property type="entry name" value="ALPHA-2-MACROGLOBULIN HOMOLOG"/>
    <property type="match status" value="1"/>
</dbReference>
<sequence length="1983" mass="228425">MKAQNYYDQQWKKISENYKKGTYKSNLPLILDIQKRAISEDNAIQLIKSLKAELSVIDLTEDDTQNDTASQFFKKLQSFDQKLKGEQKLVFQVLLGDFFQDYYDENQWKINQRTNVNTGEKQDFSQIETWSKLDFKNYFAQHFSEISKQDAALQKIAISKYAEIFDGVEDIAYFPSFFDYKSMQYVDYLQNNYYFTKNELKENHPKILGIYDALIIKNSGNAQLYFKHQKLNDDCAFTNCKNKQEQLISLYNSATEGDYKVLIAQEIISSLQGEQKFDEALSWIEKVKKAYPKSKFLENIKNQENQIKQPFVNIKFETSTLPNQPIHLVAEYKNTSQFSLNIYEVKSDYQGFLKYIYNSWNKDYFSQLKKTLVKKETFPLKNFKDYTSHKTSLEISPLPSGIYVGEYLVDGNVQDHFYFIATNSRIIFKNKSDQQIFENELQLVLRKNGKILPKENLEFYEYVAQQNIEKSAGVTDDKAGFKIPENDKKRYYRYVLVRQPSTNDVNLLQVYGNQYDTSFNTRNEVEQAQIFLDRAIYRPGQTVYFKVIGSALSSETNKEKVTPKVKLNIILKDTNGEEISTQTLTTNEFGSVNGSFTLPQGKLNGQFTIEVDNDDDEATDYVMDGYKSFRVEEYKRPKFEVSFEPVKQEYQYGQTIELQGKAMMFSGVPLNNATVNYEIKKQNIRWRYFWWYPRGNDNENSILGEVKTNEKGEFTIKIDLKKDETLEGIQIDNYQINASVTDINGETQSDQTNLKVASVSHYISLSEANTSTPLSVKDYFTDENIKFKVETKNYNDQILKKSYTAKLSKLLSQERVFRTNFESEIQNASFFSKEVFVQKFPHDYFEKSEKENRVEKVIFEKNQEPKTDVSESKNLDSSILALGSLSAGKYKLELFNIEGKDTIKTEKIFEVFDKAKLSESQKPFLKVIPVKFEYNRTEKAKFYVYSAIPDALLNVYVQNGDGKTQFEQLPIKNGILVYEVQLPKDASIENLNIQFQMIAFNDVQTVSQDVKISSDKKPLKIELVTFRDKLQPNSKEKWTIKLSGEDKEKVTAEVLANMYDKSLDQFAANYYSWQSLYQKPYWITDYNIREALDQKYFSKRLKYFNYYGIQKPEFNWFDGAIYGKNIEGVVVTALGIKREQASLGYATAPVAMEAVSDKMYGNRKVDSVKTKNIEEVVTNAYGQKVLKKDLDKIPVRQNLNETAFFYPNLMTDKDGNVSFEFTSPEALTQWKLMFLAHTKDARSATLEKTIVTQKKFSVTPNYPRFLREGDELVFKSKLSNLTTQQLKGFANLQILDAFTNEDITDKFGINQLNAAAGYNVEQSFTLNANGSTTVQWNVKVPNGVSSIIIKNVATSTSLSGQGKFSDGEQKVIAVLPNRMLVTEAVPVFVKEGQTKTFVLENLKNNSSKTATNVSNTLELTTNPIWEVIFALPSLKNDNNLSADVVFNKWFADVLASEIFKANPKLKTVFDEYQSKGLLNSNLEKNQELKQLLLEETPWVLDAKNETEQMQKLARLFDANTMRNSINDDWSELKKLQNPDGGFSWYAGYPSSYYNSLYILKNLGRINEWLKGNLADYQSSEQKEMVSQLVKFVDNEVSRYFDVKAVAERSRSNVWSNYVLDYLDTRHYWEKEFPLKGNGKTMKDLVIAKAKKAEITDFTFFGLHRAALLFDAYNLKDVSKKLMTYLKETSVQSETQGVYWKQNLNDWGWYSSKTVNHAGALEAFNKLTTDQNFVEEMKIWLITQKEVSNWDTSRSTAEVIYTILNSGKSWTSAESDKATIIWGGKDLVNPDTKATGYVKSAINSDKIDKNLATVTITKPGAGIVQGGLFWQYYEDLDKIKSSETYISITKELYKKVKTVNGEELQKITGNAPLKIGDKVTVRMILNTDRNMEFIHLKDMRAAGFEPVDVLSGYQWKNNLGYYQVTKDASTNFYIEYMPKGKYVFEYDYICNAAGMFSNGITTMQNYYAPQMNAHTQGTKVSISE</sequence>
<comment type="caution">
    <text evidence="2">The sequence shown here is derived from an EMBL/GenBank/DDBJ whole genome shotgun (WGS) entry which is preliminary data.</text>
</comment>